<gene>
    <name evidence="2" type="ORF">BDN71DRAFT_1436061</name>
</gene>
<dbReference type="Proteomes" id="UP000807025">
    <property type="component" value="Unassembled WGS sequence"/>
</dbReference>
<feature type="region of interest" description="Disordered" evidence="1">
    <location>
        <begin position="183"/>
        <end position="262"/>
    </location>
</feature>
<evidence type="ECO:0000256" key="1">
    <source>
        <dbReference type="SAM" id="MobiDB-lite"/>
    </source>
</evidence>
<feature type="region of interest" description="Disordered" evidence="1">
    <location>
        <begin position="91"/>
        <end position="124"/>
    </location>
</feature>
<protein>
    <submittedName>
        <fullName evidence="2">Uncharacterized protein</fullName>
    </submittedName>
</protein>
<name>A0A9P5ZI94_PLEER</name>
<organism evidence="2 3">
    <name type="scientific">Pleurotus eryngii</name>
    <name type="common">Boletus of the steppes</name>
    <dbReference type="NCBI Taxonomy" id="5323"/>
    <lineage>
        <taxon>Eukaryota</taxon>
        <taxon>Fungi</taxon>
        <taxon>Dikarya</taxon>
        <taxon>Basidiomycota</taxon>
        <taxon>Agaricomycotina</taxon>
        <taxon>Agaricomycetes</taxon>
        <taxon>Agaricomycetidae</taxon>
        <taxon>Agaricales</taxon>
        <taxon>Pleurotineae</taxon>
        <taxon>Pleurotaceae</taxon>
        <taxon>Pleurotus</taxon>
    </lineage>
</organism>
<comment type="caution">
    <text evidence="2">The sequence shown here is derived from an EMBL/GenBank/DDBJ whole genome shotgun (WGS) entry which is preliminary data.</text>
</comment>
<keyword evidence="3" id="KW-1185">Reference proteome</keyword>
<evidence type="ECO:0000313" key="3">
    <source>
        <dbReference type="Proteomes" id="UP000807025"/>
    </source>
</evidence>
<feature type="compositionally biased region" description="Basic and acidic residues" evidence="1">
    <location>
        <begin position="211"/>
        <end position="220"/>
    </location>
</feature>
<accession>A0A9P5ZI94</accession>
<dbReference type="AlphaFoldDB" id="A0A9P5ZI94"/>
<dbReference type="EMBL" id="MU154708">
    <property type="protein sequence ID" value="KAF9488568.1"/>
    <property type="molecule type" value="Genomic_DNA"/>
</dbReference>
<proteinExistence type="predicted"/>
<reference evidence="2" key="1">
    <citation type="submission" date="2020-11" db="EMBL/GenBank/DDBJ databases">
        <authorList>
            <consortium name="DOE Joint Genome Institute"/>
            <person name="Ahrendt S."/>
            <person name="Riley R."/>
            <person name="Andreopoulos W."/>
            <person name="Labutti K."/>
            <person name="Pangilinan J."/>
            <person name="Ruiz-Duenas F.J."/>
            <person name="Barrasa J.M."/>
            <person name="Sanchez-Garcia M."/>
            <person name="Camarero S."/>
            <person name="Miyauchi S."/>
            <person name="Serrano A."/>
            <person name="Linde D."/>
            <person name="Babiker R."/>
            <person name="Drula E."/>
            <person name="Ayuso-Fernandez I."/>
            <person name="Pacheco R."/>
            <person name="Padilla G."/>
            <person name="Ferreira P."/>
            <person name="Barriuso J."/>
            <person name="Kellner H."/>
            <person name="Castanera R."/>
            <person name="Alfaro M."/>
            <person name="Ramirez L."/>
            <person name="Pisabarro A.G."/>
            <person name="Kuo A."/>
            <person name="Tritt A."/>
            <person name="Lipzen A."/>
            <person name="He G."/>
            <person name="Yan M."/>
            <person name="Ng V."/>
            <person name="Cullen D."/>
            <person name="Martin F."/>
            <person name="Rosso M.-N."/>
            <person name="Henrissat B."/>
            <person name="Hibbett D."/>
            <person name="Martinez A.T."/>
            <person name="Grigoriev I.V."/>
        </authorList>
    </citation>
    <scope>NUCLEOTIDE SEQUENCE</scope>
    <source>
        <strain evidence="2">ATCC 90797</strain>
    </source>
</reference>
<sequence length="593" mass="64159">MPLCTSSLNFPQKEEVTGGCACHPDEIGTQPFFFQAWCPSHPSALSKALVRLQSVSPWKASAQADKVVSSAAGWADLVVITSVKKGKSTLKASKQASLSPEEARRRRQANPAKHIQPIPHLDSDNSDIVIVGETQLAPPSADFPEENNLLGEEVDELWPDTLRPSLVSKSLMLAMLNIEVEEAAEGDNEAEEQEDQEEEEDGALSAWEDSPLPKRVEPKGHKAQPKGKGKAKAPSRAAEPPLAAAKKQSSSSSQAKAHPSPPTNVLPLVIAVDVGSSADIFGSPVNAPIAGDFDSLVAVDSKVDGAHALASHAQLLNDVVFTGFPTILANIVAYLQSQGIISRLQYSKLLPKYMACDKEEGCMPKLLDAIVDSLLFHGYGVYVNPLTADPTNFRIVNKKVMFKLSTKKLLYPVFIMLVIIKQCNLLAPVQTNERFQEDPLCLTGWIFEEVFSLFSTFIGSPLDLPNLNLLLPLAPLRSLRRTHSCSASPPITVYDLLSRPPLSFPTSGIPTPLVPRILFLFTMAMLDAVTFVLKTSNGKPSLPCWGWFAILLGSWVQKPTFHDITEQNINILHTAASAQATAAATTAQAQAQS</sequence>
<feature type="compositionally biased region" description="Basic residues" evidence="1">
    <location>
        <begin position="221"/>
        <end position="233"/>
    </location>
</feature>
<feature type="compositionally biased region" description="Acidic residues" evidence="1">
    <location>
        <begin position="183"/>
        <end position="202"/>
    </location>
</feature>
<feature type="compositionally biased region" description="Low complexity" evidence="1">
    <location>
        <begin position="243"/>
        <end position="257"/>
    </location>
</feature>
<evidence type="ECO:0000313" key="2">
    <source>
        <dbReference type="EMBL" id="KAF9488568.1"/>
    </source>
</evidence>
<dbReference type="OrthoDB" id="3067694at2759"/>